<dbReference type="EMBL" id="CP001291">
    <property type="protein sequence ID" value="ACK71816.1"/>
    <property type="molecule type" value="Genomic_DNA"/>
</dbReference>
<dbReference type="InterPro" id="IPR021499">
    <property type="entry name" value="DUF3153"/>
</dbReference>
<keyword evidence="1" id="KW-1133">Transmembrane helix</keyword>
<protein>
    <recommendedName>
        <fullName evidence="4">DUF3153 domain-containing protein</fullName>
    </recommendedName>
</protein>
<evidence type="ECO:0008006" key="4">
    <source>
        <dbReference type="Google" id="ProtNLM"/>
    </source>
</evidence>
<dbReference type="eggNOG" id="ENOG502ZBK0">
    <property type="taxonomic scope" value="Bacteria"/>
</dbReference>
<dbReference type="Proteomes" id="UP000002384">
    <property type="component" value="Chromosome"/>
</dbReference>
<dbReference type="AlphaFoldDB" id="B7KFA0"/>
<dbReference type="HOGENOM" id="CLU_088265_0_0_3"/>
<keyword evidence="1" id="KW-0472">Membrane</keyword>
<evidence type="ECO:0000313" key="3">
    <source>
        <dbReference type="Proteomes" id="UP000002384"/>
    </source>
</evidence>
<gene>
    <name evidence="2" type="ordered locus">PCC7424_3421</name>
</gene>
<organism evidence="2 3">
    <name type="scientific">Gloeothece citriformis (strain PCC 7424)</name>
    <name type="common">Cyanothece sp. (strain PCC 7424)</name>
    <dbReference type="NCBI Taxonomy" id="65393"/>
    <lineage>
        <taxon>Bacteria</taxon>
        <taxon>Bacillati</taxon>
        <taxon>Cyanobacteriota</taxon>
        <taxon>Cyanophyceae</taxon>
        <taxon>Oscillatoriophycideae</taxon>
        <taxon>Chroococcales</taxon>
        <taxon>Aphanothecaceae</taxon>
        <taxon>Gloeothece</taxon>
        <taxon>Gloeothece citriformis</taxon>
    </lineage>
</organism>
<dbReference type="Pfam" id="PF11353">
    <property type="entry name" value="DUF3153"/>
    <property type="match status" value="1"/>
</dbReference>
<sequence length="273" mass="30828">MRLNVNMSKPKTMNGKTHQLQLRSFLPFVCLLMLLLTGCVRYDVGINFDSQHHGQIIQHITLGQQLTSLSQTEAQKWLNSIEQRAKQLQGKAKKISPQELIVSIPFSNGQDLADKFNQFFNPKPEKVTQKVSPENLDLVQLKSEMSVRQSNLLLLERNELTLSVDLRVLGVLSNQGNIIVSPGSLVDIDLALNTPWKTQLIDPENGLSPQIKNEGKQLVWHLIPGQINRIEAVFWVPSWLGIGTVGIILFIISGFYLKYRHFPGLEPSFKTAR</sequence>
<keyword evidence="1" id="KW-0812">Transmembrane</keyword>
<reference evidence="3" key="1">
    <citation type="journal article" date="2011" name="MBio">
        <title>Novel metabolic attributes of the genus Cyanothece, comprising a group of unicellular nitrogen-fixing Cyanobacteria.</title>
        <authorList>
            <person name="Bandyopadhyay A."/>
            <person name="Elvitigala T."/>
            <person name="Welsh E."/>
            <person name="Stockel J."/>
            <person name="Liberton M."/>
            <person name="Min H."/>
            <person name="Sherman L.A."/>
            <person name="Pakrasi H.B."/>
        </authorList>
    </citation>
    <scope>NUCLEOTIDE SEQUENCE [LARGE SCALE GENOMIC DNA]</scope>
    <source>
        <strain evidence="3">PCC 7424</strain>
    </source>
</reference>
<feature type="transmembrane region" description="Helical" evidence="1">
    <location>
        <begin position="232"/>
        <end position="257"/>
    </location>
</feature>
<dbReference type="STRING" id="65393.PCC7424_3421"/>
<accession>B7KFA0</accession>
<name>B7KFA0_GLOC7</name>
<proteinExistence type="predicted"/>
<evidence type="ECO:0000256" key="1">
    <source>
        <dbReference type="SAM" id="Phobius"/>
    </source>
</evidence>
<keyword evidence="3" id="KW-1185">Reference proteome</keyword>
<dbReference type="KEGG" id="cyc:PCC7424_3421"/>
<evidence type="ECO:0000313" key="2">
    <source>
        <dbReference type="EMBL" id="ACK71816.1"/>
    </source>
</evidence>